<dbReference type="AlphaFoldDB" id="A0A518AY59"/>
<sequence>MTESTQFNRVILHVRFELDRFQTLLLRLEANDYPSDTARQMIIREREKLADFADSIQAIESDFADDPAGSLKRLISRYRQLTLRQRVLAAIEKSRTEEVPWSLVPSVERICKCILPERPVLVTMKHQMTYEVTYNEDGNGRIILHLPLLHRANAFMHVLIGHELFHPAIADFLKEAWPDVGEGIHVICDDVLKHEEPDHALFQTRRLDELVTRAHRIWKRGVEEFMCDIGAAALFGPAALWTMSGYASSSDLDTDPTRNDSYPPWRKRLSVVYDHVVDNELEKPYLDSLYSSLTRANQHDHLDAIKRSIASEKAIIDATPSAPHDVPDEFTSRIYEFVYASLSQGKKVVSDIANKIPNRWGTVVTQVPALVKRLEHLVPPCEVLDKNAETSPPAELSAIVLACWIERLRLEQKHELNLTTYSRLCRLMLKAIEDAELKRAFLSREGHSRCPSLQR</sequence>
<name>A0A518AY59_9BACT</name>
<dbReference type="KEGG" id="knv:Pan216_04610"/>
<gene>
    <name evidence="1" type="ORF">Pan216_04610</name>
</gene>
<evidence type="ECO:0000313" key="1">
    <source>
        <dbReference type="EMBL" id="QDU59630.1"/>
    </source>
</evidence>
<accession>A0A518AY59</accession>
<dbReference type="EMBL" id="CP036279">
    <property type="protein sequence ID" value="QDU59630.1"/>
    <property type="molecule type" value="Genomic_DNA"/>
</dbReference>
<evidence type="ECO:0000313" key="2">
    <source>
        <dbReference type="Proteomes" id="UP000317093"/>
    </source>
</evidence>
<proteinExistence type="predicted"/>
<protein>
    <submittedName>
        <fullName evidence="1">Uncharacterized protein</fullName>
    </submittedName>
</protein>
<reference evidence="1 2" key="1">
    <citation type="submission" date="2019-02" db="EMBL/GenBank/DDBJ databases">
        <title>Deep-cultivation of Planctomycetes and their phenomic and genomic characterization uncovers novel biology.</title>
        <authorList>
            <person name="Wiegand S."/>
            <person name="Jogler M."/>
            <person name="Boedeker C."/>
            <person name="Pinto D."/>
            <person name="Vollmers J."/>
            <person name="Rivas-Marin E."/>
            <person name="Kohn T."/>
            <person name="Peeters S.H."/>
            <person name="Heuer A."/>
            <person name="Rast P."/>
            <person name="Oberbeckmann S."/>
            <person name="Bunk B."/>
            <person name="Jeske O."/>
            <person name="Meyerdierks A."/>
            <person name="Storesund J.E."/>
            <person name="Kallscheuer N."/>
            <person name="Luecker S."/>
            <person name="Lage O.M."/>
            <person name="Pohl T."/>
            <person name="Merkel B.J."/>
            <person name="Hornburger P."/>
            <person name="Mueller R.-W."/>
            <person name="Bruemmer F."/>
            <person name="Labrenz M."/>
            <person name="Spormann A.M."/>
            <person name="Op den Camp H."/>
            <person name="Overmann J."/>
            <person name="Amann R."/>
            <person name="Jetten M.S.M."/>
            <person name="Mascher T."/>
            <person name="Medema M.H."/>
            <person name="Devos D.P."/>
            <person name="Kaster A.-K."/>
            <person name="Ovreas L."/>
            <person name="Rohde M."/>
            <person name="Galperin M.Y."/>
            <person name="Jogler C."/>
        </authorList>
    </citation>
    <scope>NUCLEOTIDE SEQUENCE [LARGE SCALE GENOMIC DNA]</scope>
    <source>
        <strain evidence="1 2">Pan216</strain>
    </source>
</reference>
<organism evidence="1 2">
    <name type="scientific">Kolteria novifilia</name>
    <dbReference type="NCBI Taxonomy" id="2527975"/>
    <lineage>
        <taxon>Bacteria</taxon>
        <taxon>Pseudomonadati</taxon>
        <taxon>Planctomycetota</taxon>
        <taxon>Planctomycetia</taxon>
        <taxon>Kolteriales</taxon>
        <taxon>Kolteriaceae</taxon>
        <taxon>Kolteria</taxon>
    </lineage>
</organism>
<dbReference type="Proteomes" id="UP000317093">
    <property type="component" value="Chromosome"/>
</dbReference>
<keyword evidence="2" id="KW-1185">Reference proteome</keyword>